<feature type="chain" id="PRO_5046938907" description="Cytochrome c-552/4 domain-containing protein" evidence="2">
    <location>
        <begin position="21"/>
        <end position="410"/>
    </location>
</feature>
<dbReference type="InterPro" id="IPR023155">
    <property type="entry name" value="Cyt_c-552/4"/>
</dbReference>
<feature type="domain" description="Cytochrome c-552/4" evidence="3">
    <location>
        <begin position="166"/>
        <end position="210"/>
    </location>
</feature>
<proteinExistence type="predicted"/>
<sequence>MNKRLLSVLLVMVAVVTVLCRCNGSSEGKDLRGEGFVGSATCATCHKAIYDSYLSTAHNNTSRAASDSSVLGRFSSPGNNFGFLNGVNVVMEKRDSGLFQVAYLNGQFQEAHRFEIAIGSGRKAQTHVYFKGDQYYQLPVSYLVSAHDWANSPGFPASHPRFDRIVNTACFGCHTSKTVVRNIQEKGTGFTEHFEKGQVIYGIDCERCHGPAADHVSFHKENPGQKQGRFITRIDTLKNQQKLDMCAVCHSGLKPAIQSIFNFKPGSLLKDYYYPDFNRPKVSELDIHGTQYQLFSASQCFVQSKDMNCSSCHNPHATERTDLKVFSQRCMNCHKEADHTFCTNSTVPAATLKQNCIDCHMPSLPSRSITLLTNGQTKPTPDSIRTHLIGIYKPDVKGVVELVTGRTNGK</sequence>
<feature type="signal peptide" evidence="2">
    <location>
        <begin position="1"/>
        <end position="20"/>
    </location>
</feature>
<organism evidence="4 5">
    <name type="scientific">Terrimonas ginsenosidimutans</name>
    <dbReference type="NCBI Taxonomy" id="2908004"/>
    <lineage>
        <taxon>Bacteria</taxon>
        <taxon>Pseudomonadati</taxon>
        <taxon>Bacteroidota</taxon>
        <taxon>Chitinophagia</taxon>
        <taxon>Chitinophagales</taxon>
        <taxon>Chitinophagaceae</taxon>
        <taxon>Terrimonas</taxon>
    </lineage>
</organism>
<dbReference type="PANTHER" id="PTHR35038:SF8">
    <property type="entry name" value="C-TYPE POLYHEME CYTOCHROME OMCC"/>
    <property type="match status" value="1"/>
</dbReference>
<evidence type="ECO:0000256" key="2">
    <source>
        <dbReference type="SAM" id="SignalP"/>
    </source>
</evidence>
<comment type="caution">
    <text evidence="4">The sequence shown here is derived from an EMBL/GenBank/DDBJ whole genome shotgun (WGS) entry which is preliminary data.</text>
</comment>
<name>A0ABS9KN82_9BACT</name>
<dbReference type="PANTHER" id="PTHR35038">
    <property type="entry name" value="DISSIMILATORY SULFITE REDUCTASE SIRA"/>
    <property type="match status" value="1"/>
</dbReference>
<dbReference type="Proteomes" id="UP001165367">
    <property type="component" value="Unassembled WGS sequence"/>
</dbReference>
<dbReference type="SUPFAM" id="SSF48695">
    <property type="entry name" value="Multiheme cytochromes"/>
    <property type="match status" value="1"/>
</dbReference>
<dbReference type="Pfam" id="PF13435">
    <property type="entry name" value="Cytochrome_C554"/>
    <property type="match status" value="1"/>
</dbReference>
<dbReference type="EMBL" id="JAKLTR010000003">
    <property type="protein sequence ID" value="MCG2613788.1"/>
    <property type="molecule type" value="Genomic_DNA"/>
</dbReference>
<evidence type="ECO:0000313" key="5">
    <source>
        <dbReference type="Proteomes" id="UP001165367"/>
    </source>
</evidence>
<reference evidence="4" key="1">
    <citation type="submission" date="2022-01" db="EMBL/GenBank/DDBJ databases">
        <authorList>
            <person name="Jo J.-H."/>
            <person name="Im W.-T."/>
        </authorList>
    </citation>
    <scope>NUCLEOTIDE SEQUENCE</scope>
    <source>
        <strain evidence="4">NA20</strain>
    </source>
</reference>
<evidence type="ECO:0000256" key="1">
    <source>
        <dbReference type="ARBA" id="ARBA00022729"/>
    </source>
</evidence>
<dbReference type="InterPro" id="IPR051829">
    <property type="entry name" value="Multiheme_Cytochr_ET"/>
</dbReference>
<keyword evidence="5" id="KW-1185">Reference proteome</keyword>
<evidence type="ECO:0000313" key="4">
    <source>
        <dbReference type="EMBL" id="MCG2613788.1"/>
    </source>
</evidence>
<dbReference type="RefSeq" id="WP_237869544.1">
    <property type="nucleotide sequence ID" value="NZ_JAKLTR010000003.1"/>
</dbReference>
<evidence type="ECO:0000259" key="3">
    <source>
        <dbReference type="Pfam" id="PF13435"/>
    </source>
</evidence>
<gene>
    <name evidence="4" type="ORF">LZZ85_05830</name>
</gene>
<dbReference type="InterPro" id="IPR036280">
    <property type="entry name" value="Multihaem_cyt_sf"/>
</dbReference>
<keyword evidence="1 2" id="KW-0732">Signal</keyword>
<dbReference type="Gene3D" id="1.10.1130.10">
    <property type="entry name" value="Flavocytochrome C3, Chain A"/>
    <property type="match status" value="1"/>
</dbReference>
<dbReference type="Gene3D" id="3.90.10.10">
    <property type="entry name" value="Cytochrome C3"/>
    <property type="match status" value="1"/>
</dbReference>
<protein>
    <recommendedName>
        <fullName evidence="3">Cytochrome c-552/4 domain-containing protein</fullName>
    </recommendedName>
</protein>
<accession>A0ABS9KN82</accession>